<dbReference type="GO" id="GO:0016787">
    <property type="term" value="F:hydrolase activity"/>
    <property type="evidence" value="ECO:0007669"/>
    <property type="project" value="UniProtKB-KW"/>
</dbReference>
<evidence type="ECO:0000313" key="18">
    <source>
        <dbReference type="EMBL" id="GBB99815.1"/>
    </source>
</evidence>
<feature type="domain" description="AIG1-type G" evidence="17">
    <location>
        <begin position="13"/>
        <end position="215"/>
    </location>
</feature>
<dbReference type="InterPro" id="IPR006703">
    <property type="entry name" value="G_AIG1"/>
</dbReference>
<dbReference type="PANTHER" id="PTHR10903">
    <property type="entry name" value="GTPASE, IMAP FAMILY MEMBER-RELATED"/>
    <property type="match status" value="1"/>
</dbReference>
<dbReference type="Gene3D" id="3.40.50.300">
    <property type="entry name" value="P-loop containing nucleotide triphosphate hydrolases"/>
    <property type="match status" value="1"/>
</dbReference>
<dbReference type="EMBL" id="BEXD01002935">
    <property type="protein sequence ID" value="GBB99815.1"/>
    <property type="molecule type" value="Genomic_DNA"/>
</dbReference>
<evidence type="ECO:0000256" key="8">
    <source>
        <dbReference type="ARBA" id="ARBA00022741"/>
    </source>
</evidence>
<gene>
    <name evidence="18" type="ORF">RclHR1_03640011</name>
</gene>
<keyword evidence="9" id="KW-0378">Hydrolase</keyword>
<dbReference type="STRING" id="94130.A0A2Z6RBJ0"/>
<dbReference type="SUPFAM" id="SSF52540">
    <property type="entry name" value="P-loop containing nucleoside triphosphate hydrolases"/>
    <property type="match status" value="1"/>
</dbReference>
<dbReference type="GO" id="GO:0005525">
    <property type="term" value="F:GTP binding"/>
    <property type="evidence" value="ECO:0007669"/>
    <property type="project" value="UniProtKB-KW"/>
</dbReference>
<protein>
    <recommendedName>
        <fullName evidence="17">AIG1-type G domain-containing protein</fullName>
    </recommendedName>
</protein>
<keyword evidence="5" id="KW-0934">Plastid</keyword>
<proteinExistence type="predicted"/>
<reference evidence="18 19" key="1">
    <citation type="submission" date="2017-11" db="EMBL/GenBank/DDBJ databases">
        <title>The genome of Rhizophagus clarus HR1 reveals common genetic basis of auxotrophy among arbuscular mycorrhizal fungi.</title>
        <authorList>
            <person name="Kobayashi Y."/>
        </authorList>
    </citation>
    <scope>NUCLEOTIDE SEQUENCE [LARGE SCALE GENOMIC DNA]</scope>
    <source>
        <strain evidence="18 19">HR1</strain>
    </source>
</reference>
<evidence type="ECO:0000256" key="3">
    <source>
        <dbReference type="ARBA" id="ARBA00022448"/>
    </source>
</evidence>
<keyword evidence="8" id="KW-0547">Nucleotide-binding</keyword>
<keyword evidence="12" id="KW-0653">Protein transport</keyword>
<evidence type="ECO:0000256" key="16">
    <source>
        <dbReference type="ARBA" id="ARBA00024013"/>
    </source>
</evidence>
<evidence type="ECO:0000256" key="6">
    <source>
        <dbReference type="ARBA" id="ARBA00022692"/>
    </source>
</evidence>
<accession>A0A2Z6RBJ0</accession>
<dbReference type="InterPro" id="IPR045058">
    <property type="entry name" value="GIMA/IAN/Toc"/>
</dbReference>
<dbReference type="Pfam" id="PF04548">
    <property type="entry name" value="AIG1"/>
    <property type="match status" value="1"/>
</dbReference>
<keyword evidence="4" id="KW-0150">Chloroplast</keyword>
<dbReference type="GO" id="GO:0046872">
    <property type="term" value="F:metal ion binding"/>
    <property type="evidence" value="ECO:0007669"/>
    <property type="project" value="UniProtKB-KW"/>
</dbReference>
<evidence type="ECO:0000256" key="12">
    <source>
        <dbReference type="ARBA" id="ARBA00022927"/>
    </source>
</evidence>
<sequence>MELCDRSFTDPYSTAPTILLIGKTGSGKSTFANALIGEKKFQASESPESRTQICQSTLINLNGQEYNLVDTPGIPNVRKPDYEVLGEIARPIGNSSRGIMVILYVMALSEYKEEEQIATDLILKFLDQEESYRHIIVIFTKCNKKQTEDRSLIEDSFNDKLESFLEKVGNRWVVSPNPEIFEPNDPVVKRHLNDLKHYIRLMPKPYTRDVFWKARFAHVIISWIRSL</sequence>
<comment type="subcellular location">
    <subcellularLocation>
        <location evidence="2">Membrane</location>
        <topology evidence="2">Single-pass membrane protein</topology>
    </subcellularLocation>
    <subcellularLocation>
        <location evidence="16">Plastid</location>
        <location evidence="16">Chloroplast outer membrane</location>
    </subcellularLocation>
</comment>
<keyword evidence="7" id="KW-0479">Metal-binding</keyword>
<comment type="cofactor">
    <cofactor evidence="1">
        <name>Mg(2+)</name>
        <dbReference type="ChEBI" id="CHEBI:18420"/>
    </cofactor>
</comment>
<evidence type="ECO:0000256" key="15">
    <source>
        <dbReference type="ARBA" id="ARBA00023136"/>
    </source>
</evidence>
<dbReference type="PANTHER" id="PTHR10903:SF135">
    <property type="entry name" value="TRANSLOCASE OF CHLOROPLAST 120, CHLOROPLASTIC-RELATED"/>
    <property type="match status" value="1"/>
</dbReference>
<dbReference type="GO" id="GO:0015031">
    <property type="term" value="P:protein transport"/>
    <property type="evidence" value="ECO:0007669"/>
    <property type="project" value="UniProtKB-KW"/>
</dbReference>
<keyword evidence="10" id="KW-1002">Plastid outer membrane</keyword>
<organism evidence="18 19">
    <name type="scientific">Rhizophagus clarus</name>
    <dbReference type="NCBI Taxonomy" id="94130"/>
    <lineage>
        <taxon>Eukaryota</taxon>
        <taxon>Fungi</taxon>
        <taxon>Fungi incertae sedis</taxon>
        <taxon>Mucoromycota</taxon>
        <taxon>Glomeromycotina</taxon>
        <taxon>Glomeromycetes</taxon>
        <taxon>Glomerales</taxon>
        <taxon>Glomeraceae</taxon>
        <taxon>Rhizophagus</taxon>
    </lineage>
</organism>
<evidence type="ECO:0000256" key="10">
    <source>
        <dbReference type="ARBA" id="ARBA00022805"/>
    </source>
</evidence>
<evidence type="ECO:0000259" key="17">
    <source>
        <dbReference type="PROSITE" id="PS51720"/>
    </source>
</evidence>
<keyword evidence="3" id="KW-0813">Transport</keyword>
<keyword evidence="15" id="KW-0472">Membrane</keyword>
<evidence type="ECO:0000256" key="7">
    <source>
        <dbReference type="ARBA" id="ARBA00022723"/>
    </source>
</evidence>
<keyword evidence="11" id="KW-0460">Magnesium</keyword>
<dbReference type="GO" id="GO:0016020">
    <property type="term" value="C:membrane"/>
    <property type="evidence" value="ECO:0007669"/>
    <property type="project" value="UniProtKB-SubCell"/>
</dbReference>
<keyword evidence="6" id="KW-0812">Transmembrane</keyword>
<keyword evidence="19" id="KW-1185">Reference proteome</keyword>
<dbReference type="AlphaFoldDB" id="A0A2Z6RBJ0"/>
<evidence type="ECO:0000256" key="13">
    <source>
        <dbReference type="ARBA" id="ARBA00022989"/>
    </source>
</evidence>
<dbReference type="InterPro" id="IPR027417">
    <property type="entry name" value="P-loop_NTPase"/>
</dbReference>
<evidence type="ECO:0000256" key="2">
    <source>
        <dbReference type="ARBA" id="ARBA00004167"/>
    </source>
</evidence>
<evidence type="ECO:0000256" key="11">
    <source>
        <dbReference type="ARBA" id="ARBA00022842"/>
    </source>
</evidence>
<comment type="caution">
    <text evidence="18">The sequence shown here is derived from an EMBL/GenBank/DDBJ whole genome shotgun (WGS) entry which is preliminary data.</text>
</comment>
<keyword evidence="13" id="KW-1133">Transmembrane helix</keyword>
<evidence type="ECO:0000313" key="19">
    <source>
        <dbReference type="Proteomes" id="UP000247702"/>
    </source>
</evidence>
<evidence type="ECO:0000256" key="14">
    <source>
        <dbReference type="ARBA" id="ARBA00023134"/>
    </source>
</evidence>
<evidence type="ECO:0000256" key="9">
    <source>
        <dbReference type="ARBA" id="ARBA00022801"/>
    </source>
</evidence>
<dbReference type="PROSITE" id="PS51720">
    <property type="entry name" value="G_AIG1"/>
    <property type="match status" value="1"/>
</dbReference>
<evidence type="ECO:0000256" key="1">
    <source>
        <dbReference type="ARBA" id="ARBA00001946"/>
    </source>
</evidence>
<evidence type="ECO:0000256" key="5">
    <source>
        <dbReference type="ARBA" id="ARBA00022640"/>
    </source>
</evidence>
<evidence type="ECO:0000256" key="4">
    <source>
        <dbReference type="ARBA" id="ARBA00022528"/>
    </source>
</evidence>
<name>A0A2Z6RBJ0_9GLOM</name>
<dbReference type="Proteomes" id="UP000247702">
    <property type="component" value="Unassembled WGS sequence"/>
</dbReference>
<keyword evidence="14" id="KW-0342">GTP-binding</keyword>